<protein>
    <submittedName>
        <fullName evidence="2">Metal-dependent protein hydrolase</fullName>
    </submittedName>
</protein>
<accession>A1ZHW8</accession>
<dbReference type="eggNOG" id="COG4286">
    <property type="taxonomic scope" value="Bacteria"/>
</dbReference>
<name>A1ZHW8_MICM2</name>
<dbReference type="AlphaFoldDB" id="A1ZHW8"/>
<keyword evidence="2" id="KW-0378">Hydrolase</keyword>
<gene>
    <name evidence="2" type="ORF">M23134_05458</name>
</gene>
<dbReference type="PANTHER" id="PTHR11215">
    <property type="entry name" value="METAL DEPENDENT HYDROLASE - RELATED"/>
    <property type="match status" value="1"/>
</dbReference>
<dbReference type="Proteomes" id="UP000004095">
    <property type="component" value="Unassembled WGS sequence"/>
</dbReference>
<dbReference type="GO" id="GO:0016787">
    <property type="term" value="F:hydrolase activity"/>
    <property type="evidence" value="ECO:0007669"/>
    <property type="project" value="UniProtKB-KW"/>
</dbReference>
<dbReference type="GO" id="GO:0005737">
    <property type="term" value="C:cytoplasm"/>
    <property type="evidence" value="ECO:0007669"/>
    <property type="project" value="TreeGrafter"/>
</dbReference>
<comment type="caution">
    <text evidence="2">The sequence shown here is derived from an EMBL/GenBank/DDBJ whole genome shotgun (WGS) entry which is preliminary data.</text>
</comment>
<keyword evidence="3" id="KW-1185">Reference proteome</keyword>
<sequence length="289" mass="32268">MTTIPDQLITHNGSFHADEVFAVAILQKLKGAPLHITRTRHPDLLGKVVKNSNVLVVDVGLVYDPAHNNFDHHQDRHLKSAAGLVWEHFGSQLCGNNVDVALLVQESLIDLVDQTDTNQNNILKTIDEHLPGGTAGTVSGLIGAFNREPDNDDKQMEQFDKAVKMAATFLENTLYEAEKIVAQKPIWEARQMLTPQVVRLEQHCKGWKRWAALEPGIRFCLIPRASKNELIEGQQWQLTTIDAEAHPLPTLETMQAEVSNANDIEFAHKARFLAVFNNEATALEVVKLL</sequence>
<organism evidence="2 3">
    <name type="scientific">Microscilla marina ATCC 23134</name>
    <dbReference type="NCBI Taxonomy" id="313606"/>
    <lineage>
        <taxon>Bacteria</taxon>
        <taxon>Pseudomonadati</taxon>
        <taxon>Bacteroidota</taxon>
        <taxon>Cytophagia</taxon>
        <taxon>Cytophagales</taxon>
        <taxon>Microscillaceae</taxon>
        <taxon>Microscilla</taxon>
    </lineage>
</organism>
<comment type="similarity">
    <text evidence="1">Belongs to the MYG1 family.</text>
</comment>
<dbReference type="Pfam" id="PF03690">
    <property type="entry name" value="MYG1_exonuc"/>
    <property type="match status" value="1"/>
</dbReference>
<dbReference type="InterPro" id="IPR003226">
    <property type="entry name" value="MYG1_exonuclease"/>
</dbReference>
<proteinExistence type="inferred from homology"/>
<evidence type="ECO:0000313" key="3">
    <source>
        <dbReference type="Proteomes" id="UP000004095"/>
    </source>
</evidence>
<dbReference type="RefSeq" id="WP_002695726.1">
    <property type="nucleotide sequence ID" value="NZ_AAWS01000008.1"/>
</dbReference>
<dbReference type="OrthoDB" id="183622at2"/>
<dbReference type="PANTHER" id="PTHR11215:SF1">
    <property type="entry name" value="MYG1 EXONUCLEASE"/>
    <property type="match status" value="1"/>
</dbReference>
<reference evidence="2 3" key="1">
    <citation type="submission" date="2007-01" db="EMBL/GenBank/DDBJ databases">
        <authorList>
            <person name="Haygood M."/>
            <person name="Podell S."/>
            <person name="Anderson C."/>
            <person name="Hopkinson B."/>
            <person name="Roe K."/>
            <person name="Barbeau K."/>
            <person name="Gaasterland T."/>
            <person name="Ferriera S."/>
            <person name="Johnson J."/>
            <person name="Kravitz S."/>
            <person name="Beeson K."/>
            <person name="Sutton G."/>
            <person name="Rogers Y.-H."/>
            <person name="Friedman R."/>
            <person name="Frazier M."/>
            <person name="Venter J.C."/>
        </authorList>
    </citation>
    <scope>NUCLEOTIDE SEQUENCE [LARGE SCALE GENOMIC DNA]</scope>
    <source>
        <strain evidence="2 3">ATCC 23134</strain>
    </source>
</reference>
<dbReference type="EMBL" id="AAWS01000008">
    <property type="protein sequence ID" value="EAY30125.1"/>
    <property type="molecule type" value="Genomic_DNA"/>
</dbReference>
<evidence type="ECO:0000256" key="1">
    <source>
        <dbReference type="ARBA" id="ARBA00010105"/>
    </source>
</evidence>
<evidence type="ECO:0000313" key="2">
    <source>
        <dbReference type="EMBL" id="EAY30125.1"/>
    </source>
</evidence>